<dbReference type="InterPro" id="IPR009003">
    <property type="entry name" value="Peptidase_S1_PA"/>
</dbReference>
<keyword evidence="1" id="KW-1015">Disulfide bond</keyword>
<dbReference type="OrthoDB" id="546450at2759"/>
<dbReference type="AlphaFoldDB" id="A0A8J2RUK4"/>
<dbReference type="GO" id="GO:0006508">
    <property type="term" value="P:proteolysis"/>
    <property type="evidence" value="ECO:0007669"/>
    <property type="project" value="InterPro"/>
</dbReference>
<evidence type="ECO:0000313" key="3">
    <source>
        <dbReference type="EMBL" id="CAH0108774.1"/>
    </source>
</evidence>
<dbReference type="InterPro" id="IPR001254">
    <property type="entry name" value="Trypsin_dom"/>
</dbReference>
<sequence length="337" mass="36975">MAIGQRITIGGINLAGRHPTLKLPQLNNLMETRATITYNICRYADEDGRHVYENCWWNPARLDIILSDGSLNEKIPPTPVYLDLLQSEFHYPSMSPYSLTYATLVEVIKSPSMNENAISASSKQLTFGAGSAQTLTVEDDRVIGVTKTRRSIQMWRNSIISPTKVLAAAHCVYGLWPWDIIRLTVELGIHVWTPDSDAQVVKKATIDKVTPQIEENSIIAGPSRASTVEQARIVGGVEANPRSWTGGSLSPNLQQATIEVISKAQCAKSYLLFFLRGFGIKIGDSGGPLFVRSTPGSPWIQAGIVSFGLGCASAKYPSVYTRVSSFLPWIKKHMGKP</sequence>
<accession>A0A8J2RUK4</accession>
<proteinExistence type="predicted"/>
<dbReference type="SUPFAM" id="SSF50494">
    <property type="entry name" value="Trypsin-like serine proteases"/>
    <property type="match status" value="1"/>
</dbReference>
<dbReference type="Proteomes" id="UP000789390">
    <property type="component" value="Unassembled WGS sequence"/>
</dbReference>
<dbReference type="PROSITE" id="PS50240">
    <property type="entry name" value="TRYPSIN_DOM"/>
    <property type="match status" value="1"/>
</dbReference>
<name>A0A8J2RUK4_9CRUS</name>
<dbReference type="GO" id="GO:0004252">
    <property type="term" value="F:serine-type endopeptidase activity"/>
    <property type="evidence" value="ECO:0007669"/>
    <property type="project" value="InterPro"/>
</dbReference>
<reference evidence="3" key="1">
    <citation type="submission" date="2021-11" db="EMBL/GenBank/DDBJ databases">
        <authorList>
            <person name="Schell T."/>
        </authorList>
    </citation>
    <scope>NUCLEOTIDE SEQUENCE</scope>
    <source>
        <strain evidence="3">M5</strain>
    </source>
</reference>
<dbReference type="InterPro" id="IPR043504">
    <property type="entry name" value="Peptidase_S1_PA_chymotrypsin"/>
</dbReference>
<dbReference type="EMBL" id="CAKKLH010000287">
    <property type="protein sequence ID" value="CAH0108774.1"/>
    <property type="molecule type" value="Genomic_DNA"/>
</dbReference>
<dbReference type="PANTHER" id="PTHR24252">
    <property type="entry name" value="ACROSIN-RELATED"/>
    <property type="match status" value="1"/>
</dbReference>
<evidence type="ECO:0000313" key="4">
    <source>
        <dbReference type="Proteomes" id="UP000789390"/>
    </source>
</evidence>
<dbReference type="PANTHER" id="PTHR24252:SF7">
    <property type="entry name" value="HYALIN"/>
    <property type="match status" value="1"/>
</dbReference>
<dbReference type="Gene3D" id="2.40.10.10">
    <property type="entry name" value="Trypsin-like serine proteases"/>
    <property type="match status" value="1"/>
</dbReference>
<organism evidence="3 4">
    <name type="scientific">Daphnia galeata</name>
    <dbReference type="NCBI Taxonomy" id="27404"/>
    <lineage>
        <taxon>Eukaryota</taxon>
        <taxon>Metazoa</taxon>
        <taxon>Ecdysozoa</taxon>
        <taxon>Arthropoda</taxon>
        <taxon>Crustacea</taxon>
        <taxon>Branchiopoda</taxon>
        <taxon>Diplostraca</taxon>
        <taxon>Cladocera</taxon>
        <taxon>Anomopoda</taxon>
        <taxon>Daphniidae</taxon>
        <taxon>Daphnia</taxon>
    </lineage>
</organism>
<dbReference type="SMART" id="SM00020">
    <property type="entry name" value="Tryp_SPc"/>
    <property type="match status" value="1"/>
</dbReference>
<comment type="caution">
    <text evidence="3">The sequence shown here is derived from an EMBL/GenBank/DDBJ whole genome shotgun (WGS) entry which is preliminary data.</text>
</comment>
<dbReference type="InterPro" id="IPR033116">
    <property type="entry name" value="TRYPSIN_SER"/>
</dbReference>
<protein>
    <recommendedName>
        <fullName evidence="2">Peptidase S1 domain-containing protein</fullName>
    </recommendedName>
</protein>
<keyword evidence="4" id="KW-1185">Reference proteome</keyword>
<evidence type="ECO:0000256" key="1">
    <source>
        <dbReference type="ARBA" id="ARBA00023157"/>
    </source>
</evidence>
<gene>
    <name evidence="3" type="ORF">DGAL_LOCUS12178</name>
</gene>
<evidence type="ECO:0000259" key="2">
    <source>
        <dbReference type="PROSITE" id="PS50240"/>
    </source>
</evidence>
<feature type="domain" description="Peptidase S1" evidence="2">
    <location>
        <begin position="142"/>
        <end position="335"/>
    </location>
</feature>
<dbReference type="Pfam" id="PF00089">
    <property type="entry name" value="Trypsin"/>
    <property type="match status" value="1"/>
</dbReference>
<dbReference type="PROSITE" id="PS00135">
    <property type="entry name" value="TRYPSIN_SER"/>
    <property type="match status" value="1"/>
</dbReference>